<feature type="compositionally biased region" description="Acidic residues" evidence="1">
    <location>
        <begin position="1103"/>
        <end position="1143"/>
    </location>
</feature>
<evidence type="ECO:0000313" key="4">
    <source>
        <dbReference type="EMBL" id="SUZ11973.1"/>
    </source>
</evidence>
<feature type="compositionally biased region" description="Polar residues" evidence="1">
    <location>
        <begin position="1"/>
        <end position="12"/>
    </location>
</feature>
<reference evidence="5" key="1">
    <citation type="journal article" date="2013" name="Nat. Genet.">
        <title>The wheat powdery mildew genome shows the unique evolution of an obligate biotroph.</title>
        <authorList>
            <person name="Wicker T."/>
            <person name="Oberhaensli S."/>
            <person name="Parlange F."/>
            <person name="Buchmann J.P."/>
            <person name="Shatalina M."/>
            <person name="Roffler S."/>
            <person name="Ben-David R."/>
            <person name="Dolezel J."/>
            <person name="Simkova H."/>
            <person name="Schulze-Lefert P."/>
            <person name="Spanu P.D."/>
            <person name="Bruggmann R."/>
            <person name="Amselem J."/>
            <person name="Quesneville H."/>
            <person name="Ver Loren van Themaat E."/>
            <person name="Paape T."/>
            <person name="Shimizu K.K."/>
            <person name="Keller B."/>
        </authorList>
    </citation>
    <scope>NUCLEOTIDE SEQUENCE [LARGE SCALE GENOMIC DNA]</scope>
    <source>
        <strain evidence="5">96224</strain>
    </source>
</reference>
<dbReference type="InterPro" id="IPR013721">
    <property type="entry name" value="STAG"/>
</dbReference>
<dbReference type="InterPro" id="IPR011989">
    <property type="entry name" value="ARM-like"/>
</dbReference>
<name>A0A061HJT9_BLUGR</name>
<dbReference type="Proteomes" id="UP000053110">
    <property type="component" value="Unassembled WGS sequence"/>
</dbReference>
<feature type="compositionally biased region" description="Basic residues" evidence="1">
    <location>
        <begin position="85"/>
        <end position="104"/>
    </location>
</feature>
<dbReference type="SUPFAM" id="SSF48371">
    <property type="entry name" value="ARM repeat"/>
    <property type="match status" value="1"/>
</dbReference>
<dbReference type="OrthoDB" id="498590at2759"/>
<dbReference type="AlphaFoldDB" id="A0A061HJT9"/>
<gene>
    <name evidence="3" type="ORF">BGT96224_3561</name>
    <name evidence="4" type="ORF">BGT96224V2_LOCUS5140</name>
</gene>
<dbReference type="GO" id="GO:0008278">
    <property type="term" value="C:cohesin complex"/>
    <property type="evidence" value="ECO:0007669"/>
    <property type="project" value="TreeGrafter"/>
</dbReference>
<reference evidence="4" key="3">
    <citation type="submission" date="2018-07" db="EMBL/GenBank/DDBJ databases">
        <authorList>
            <person name="Quirk P.G."/>
            <person name="Krulwich T.A."/>
        </authorList>
    </citation>
    <scope>NUCLEOTIDE SEQUENCE</scope>
    <source>
        <strain evidence="4">96224</strain>
    </source>
</reference>
<reference evidence="3" key="2">
    <citation type="submission" date="2013-01" db="EMBL/GenBank/DDBJ databases">
        <title>The wheat powdery mildew genome reveals unique evolution of an obligate biotroph.</title>
        <authorList>
            <person name="Oberhaensli S."/>
            <person name="Wicker T."/>
            <person name="Keller B."/>
        </authorList>
    </citation>
    <scope>NUCLEOTIDE SEQUENCE</scope>
    <source>
        <strain evidence="3">96224</strain>
    </source>
</reference>
<dbReference type="PANTHER" id="PTHR11199:SF0">
    <property type="entry name" value="LD34181P-RELATED"/>
    <property type="match status" value="1"/>
</dbReference>
<evidence type="ECO:0000259" key="2">
    <source>
        <dbReference type="PROSITE" id="PS51425"/>
    </source>
</evidence>
<dbReference type="GO" id="GO:0005634">
    <property type="term" value="C:nucleus"/>
    <property type="evidence" value="ECO:0007669"/>
    <property type="project" value="TreeGrafter"/>
</dbReference>
<dbReference type="InterPro" id="IPR020839">
    <property type="entry name" value="SCD"/>
</dbReference>
<dbReference type="Gene3D" id="1.25.10.10">
    <property type="entry name" value="Leucine-rich Repeat Variant"/>
    <property type="match status" value="1"/>
</dbReference>
<organism evidence="4">
    <name type="scientific">Blumeria graminis f. sp. tritici 96224</name>
    <dbReference type="NCBI Taxonomy" id="1268274"/>
    <lineage>
        <taxon>Eukaryota</taxon>
        <taxon>Fungi</taxon>
        <taxon>Dikarya</taxon>
        <taxon>Ascomycota</taxon>
        <taxon>Pezizomycotina</taxon>
        <taxon>Leotiomycetes</taxon>
        <taxon>Erysiphales</taxon>
        <taxon>Erysiphaceae</taxon>
        <taxon>Blumeria</taxon>
    </lineage>
</organism>
<protein>
    <submittedName>
        <fullName evidence="4">Bgt-3561</fullName>
    </submittedName>
    <submittedName>
        <fullName evidence="3">Subunit of the cohesin complex</fullName>
    </submittedName>
</protein>
<dbReference type="PROSITE" id="PS51425">
    <property type="entry name" value="SCD"/>
    <property type="match status" value="1"/>
</dbReference>
<feature type="region of interest" description="Disordered" evidence="1">
    <location>
        <begin position="1"/>
        <end position="122"/>
    </location>
</feature>
<dbReference type="HOGENOM" id="CLU_003254_0_0_1"/>
<feature type="region of interest" description="Disordered" evidence="1">
    <location>
        <begin position="1073"/>
        <end position="1163"/>
    </location>
</feature>
<feature type="compositionally biased region" description="Acidic residues" evidence="1">
    <location>
        <begin position="991"/>
        <end position="1003"/>
    </location>
</feature>
<sequence>MAIAVTNSQDTLSAPAIDPPAEPTRQRRSTRNVRPPQKYAPIPTPTVVEPATSKRKRSEAELESASSDSDGEIDASDSSADEGKKGHHGKRKRVKKSTSKKPKLSHQTSRSEHKTTTLPSRLKKNISRRVAIADKDAGGLYADIFISGETSKNVALQWLRRYHEDGRIALTDLVNLVLRSSGCNIQVTVDDIDDVDNIDGRIADVQNDFQEQNITEYPLISRSKGSHNFRSNLMGFFDQLIVAMHESKVLYEETVLLENIHQWIATLSSSTTRPFRHTATLVALTMTTSRCRIARAEIEIAAKVQRQLENEAKNKRPNKARLADFQRRVDSNKERKSIIEVQIQDYFDTVYVHRYRDIDPKIRTECIEALGTWIVLLESYFFDGQYLRYIGWMLSDVHGPMRQEVVLQLQKIMKTVNHGGIRHFIDRFRPRLIEMAVRDSESGVRAHTVELLTMVRNAEMLEPDDLDVIGKLIYDIEPRVRKAVVNFFLSNINDLYDTRLQEIYGDDGLDIFSVSDDEDFETPRPSWVKYKTLAEFLVDYDSQDQSEAPSQIASAEFLSTTSYESRFTLAAQAIFDKMPELKEWEALAGYLLYDHTTTSSSPDNETENLFRQAVKPTEGEEIVLLEALNTAVKLGLQQIEDSAKGERKKQSKFGIAEAKEAAAHRLACIITRLLKKYSADPQIVSIVLRLAHPLKLEGFHEFRQNTLVCSRLLDEICTQFRSHADKEVLKQASLALLQARSHEELEDITNVKIRSLWEESVDMLYKINDAAEISVRGGSLSENLLTELSQTLARLEQLSSISSSIEFMEGDPGKGKQPPITLIFDVIARGELTEGCDVAFDLLEDTAVQSATRSALFYFMWKTRDMALLIADSREISEAELELLKERQEVFSANLIASFSSRADLDDVRLLGAGTLLDLFVLFVASFEPANKSIDNQAAENSNANLKDKLHTLVTEIREDVQEELTLLFTELERHFAKKTKKKLNAPGDNEAPEDLDSDDEDDADALNESEIYAEALTAEEQLCQFSGKIVLALLAQVIDTSGPSKGKLRSRLLRNRNLLGPNFKEVVSCLDDPKSKAKKTTRSKDIQDAKIQKKPAKSAELVEFEDGDSEEDDDPFAENAVENDQDDHEEPEEHQEESENEISDTTAKINPLSEADEEIIGD</sequence>
<dbReference type="InterPro" id="IPR056396">
    <property type="entry name" value="HEAT_SCC3-SA"/>
</dbReference>
<dbReference type="PANTHER" id="PTHR11199">
    <property type="entry name" value="STROMAL ANTIGEN"/>
    <property type="match status" value="1"/>
</dbReference>
<feature type="compositionally biased region" description="Basic and acidic residues" evidence="1">
    <location>
        <begin position="1083"/>
        <end position="1092"/>
    </location>
</feature>
<dbReference type="GO" id="GO:0007062">
    <property type="term" value="P:sister chromatid cohesion"/>
    <property type="evidence" value="ECO:0007669"/>
    <property type="project" value="UniProtKB-ARBA"/>
</dbReference>
<dbReference type="Pfam" id="PF24571">
    <property type="entry name" value="HEAT_SCC3-SA"/>
    <property type="match status" value="1"/>
</dbReference>
<dbReference type="Pfam" id="PF21581">
    <property type="entry name" value="SCD"/>
    <property type="match status" value="1"/>
</dbReference>
<evidence type="ECO:0000313" key="5">
    <source>
        <dbReference type="Proteomes" id="UP000053110"/>
    </source>
</evidence>
<dbReference type="EMBL" id="KE375132">
    <property type="protein sequence ID" value="EPQ63123.1"/>
    <property type="molecule type" value="Genomic_DNA"/>
</dbReference>
<evidence type="ECO:0000256" key="1">
    <source>
        <dbReference type="SAM" id="MobiDB-lite"/>
    </source>
</evidence>
<accession>A0A061HJT9</accession>
<dbReference type="GO" id="GO:0003682">
    <property type="term" value="F:chromatin binding"/>
    <property type="evidence" value="ECO:0007669"/>
    <property type="project" value="TreeGrafter"/>
</dbReference>
<dbReference type="InterPro" id="IPR039662">
    <property type="entry name" value="Cohesin_Scc3/SA"/>
</dbReference>
<proteinExistence type="predicted"/>
<feature type="domain" description="SCD" evidence="2">
    <location>
        <begin position="351"/>
        <end position="435"/>
    </location>
</feature>
<feature type="region of interest" description="Disordered" evidence="1">
    <location>
        <begin position="983"/>
        <end position="1003"/>
    </location>
</feature>
<dbReference type="EMBL" id="UIGY01000160">
    <property type="protein sequence ID" value="SUZ11973.1"/>
    <property type="molecule type" value="Genomic_DNA"/>
</dbReference>
<evidence type="ECO:0000313" key="3">
    <source>
        <dbReference type="EMBL" id="EPQ63123.1"/>
    </source>
</evidence>
<dbReference type="InterPro" id="IPR016024">
    <property type="entry name" value="ARM-type_fold"/>
</dbReference>
<dbReference type="GO" id="GO:0000785">
    <property type="term" value="C:chromatin"/>
    <property type="evidence" value="ECO:0007669"/>
    <property type="project" value="TreeGrafter"/>
</dbReference>
<dbReference type="Pfam" id="PF08514">
    <property type="entry name" value="STAG"/>
    <property type="match status" value="1"/>
</dbReference>